<keyword evidence="2" id="KW-0808">Transferase</keyword>
<sequence>MTGYSAFFYGSLMSKKVLARGEEYPAITTCVGGQVTGILAQGLTAKDIEALDVFEGDWYQRIAVQVTDGQEMIDTEAYLYIGDQALLTGQEWDFNQFLTSGKEQKWLDDRCDFYEVDTFHQI</sequence>
<proteinExistence type="inferred from homology"/>
<dbReference type="Pfam" id="PF06094">
    <property type="entry name" value="GGACT"/>
    <property type="match status" value="1"/>
</dbReference>
<evidence type="ECO:0000313" key="5">
    <source>
        <dbReference type="EMBL" id="GAA5813526.1"/>
    </source>
</evidence>
<dbReference type="CDD" id="cd06661">
    <property type="entry name" value="GGCT_like"/>
    <property type="match status" value="1"/>
</dbReference>
<feature type="domain" description="Gamma-glutamylcyclotransferase AIG2-like" evidence="4">
    <location>
        <begin position="21"/>
        <end position="93"/>
    </location>
</feature>
<evidence type="ECO:0000256" key="1">
    <source>
        <dbReference type="ARBA" id="ARBA00008861"/>
    </source>
</evidence>
<dbReference type="Proteomes" id="UP001473302">
    <property type="component" value="Unassembled WGS sequence"/>
</dbReference>
<organism evidence="5 6">
    <name type="scientific">Mucor flavus</name>
    <dbReference type="NCBI Taxonomy" id="439312"/>
    <lineage>
        <taxon>Eukaryota</taxon>
        <taxon>Fungi</taxon>
        <taxon>Fungi incertae sedis</taxon>
        <taxon>Mucoromycota</taxon>
        <taxon>Mucoromycotina</taxon>
        <taxon>Mucoromycetes</taxon>
        <taxon>Mucorales</taxon>
        <taxon>Mucorineae</taxon>
        <taxon>Mucoraceae</taxon>
        <taxon>Mucor</taxon>
    </lineage>
</organism>
<reference evidence="5 6" key="1">
    <citation type="submission" date="2024-04" db="EMBL/GenBank/DDBJ databases">
        <title>genome sequences of Mucor flavus KT1a and Helicostylum pulchrum KT1b strains isolated from the surface of a dry-aged beef.</title>
        <authorList>
            <person name="Toyotome T."/>
            <person name="Hosono M."/>
            <person name="Torimaru M."/>
            <person name="Fukuda K."/>
            <person name="Mikami N."/>
        </authorList>
    </citation>
    <scope>NUCLEOTIDE SEQUENCE [LARGE SCALE GENOMIC DNA]</scope>
    <source>
        <strain evidence="5 6">KT1a</strain>
    </source>
</reference>
<evidence type="ECO:0000259" key="4">
    <source>
        <dbReference type="Pfam" id="PF06094"/>
    </source>
</evidence>
<gene>
    <name evidence="5" type="ORF">MFLAVUS_007004</name>
</gene>
<comment type="similarity">
    <text evidence="1">Belongs to the gamma-glutamylcyclotransferase family.</text>
</comment>
<accession>A0ABP9Z358</accession>
<evidence type="ECO:0000256" key="2">
    <source>
        <dbReference type="ARBA" id="ARBA00022679"/>
    </source>
</evidence>
<evidence type="ECO:0000313" key="6">
    <source>
        <dbReference type="Proteomes" id="UP001473302"/>
    </source>
</evidence>
<evidence type="ECO:0000256" key="3">
    <source>
        <dbReference type="ARBA" id="ARBA00030602"/>
    </source>
</evidence>
<dbReference type="InterPro" id="IPR009288">
    <property type="entry name" value="AIG2-like_dom"/>
</dbReference>
<dbReference type="InterPro" id="IPR036568">
    <property type="entry name" value="GGCT-like_sf"/>
</dbReference>
<name>A0ABP9Z358_9FUNG</name>
<keyword evidence="6" id="KW-1185">Reference proteome</keyword>
<dbReference type="PANTHER" id="PTHR31544:SF2">
    <property type="entry name" value="AIG2-LIKE PROTEIN D"/>
    <property type="match status" value="1"/>
</dbReference>
<dbReference type="InterPro" id="IPR013024">
    <property type="entry name" value="GGCT-like"/>
</dbReference>
<dbReference type="PANTHER" id="PTHR31544">
    <property type="entry name" value="AIG2-LIKE PROTEIN D"/>
    <property type="match status" value="1"/>
</dbReference>
<protein>
    <recommendedName>
        <fullName evidence="3">Putative gamma-glutamylcyclotransferase</fullName>
    </recommendedName>
</protein>
<dbReference type="EMBL" id="BAABUK010000017">
    <property type="protein sequence ID" value="GAA5813526.1"/>
    <property type="molecule type" value="Genomic_DNA"/>
</dbReference>
<comment type="caution">
    <text evidence="5">The sequence shown here is derived from an EMBL/GenBank/DDBJ whole genome shotgun (WGS) entry which is preliminary data.</text>
</comment>
<dbReference type="Gene3D" id="3.10.490.10">
    <property type="entry name" value="Gamma-glutamyl cyclotransferase-like"/>
    <property type="match status" value="1"/>
</dbReference>
<dbReference type="InterPro" id="IPR045038">
    <property type="entry name" value="AIG2-like"/>
</dbReference>
<dbReference type="SUPFAM" id="SSF110857">
    <property type="entry name" value="Gamma-glutamyl cyclotransferase-like"/>
    <property type="match status" value="1"/>
</dbReference>